<reference evidence="2 3" key="1">
    <citation type="submission" date="2015-08" db="EMBL/GenBank/DDBJ databases">
        <title>Next Generation Sequencing and Analysis of the Genome of Puccinia sorghi L Schw, the Causal Agent of Maize Common Rust.</title>
        <authorList>
            <person name="Rochi L."/>
            <person name="Burguener G."/>
            <person name="Darino M."/>
            <person name="Turjanski A."/>
            <person name="Kreff E."/>
            <person name="Dieguez M.J."/>
            <person name="Sacco F."/>
        </authorList>
    </citation>
    <scope>NUCLEOTIDE SEQUENCE [LARGE SCALE GENOMIC DNA]</scope>
    <source>
        <strain evidence="2 3">RO10H11247</strain>
    </source>
</reference>
<evidence type="ECO:0000313" key="3">
    <source>
        <dbReference type="Proteomes" id="UP000037035"/>
    </source>
</evidence>
<evidence type="ECO:0000313" key="2">
    <source>
        <dbReference type="EMBL" id="KNZ51111.1"/>
    </source>
</evidence>
<evidence type="ECO:0000259" key="1">
    <source>
        <dbReference type="Pfam" id="PF25597"/>
    </source>
</evidence>
<dbReference type="Pfam" id="PF25597">
    <property type="entry name" value="SH3_retrovirus"/>
    <property type="match status" value="1"/>
</dbReference>
<accession>A0A0L6URE5</accession>
<dbReference type="InterPro" id="IPR057670">
    <property type="entry name" value="SH3_retrovirus"/>
</dbReference>
<dbReference type="EMBL" id="LAVV01009158">
    <property type="protein sequence ID" value="KNZ51111.1"/>
    <property type="molecule type" value="Genomic_DNA"/>
</dbReference>
<dbReference type="VEuPathDB" id="FungiDB:VP01_4090g1"/>
<organism evidence="2 3">
    <name type="scientific">Puccinia sorghi</name>
    <dbReference type="NCBI Taxonomy" id="27349"/>
    <lineage>
        <taxon>Eukaryota</taxon>
        <taxon>Fungi</taxon>
        <taxon>Dikarya</taxon>
        <taxon>Basidiomycota</taxon>
        <taxon>Pucciniomycotina</taxon>
        <taxon>Pucciniomycetes</taxon>
        <taxon>Pucciniales</taxon>
        <taxon>Pucciniaceae</taxon>
        <taxon>Puccinia</taxon>
    </lineage>
</organism>
<protein>
    <recommendedName>
        <fullName evidence="1">Retroviral polymerase SH3-like domain-containing protein</fullName>
    </recommendedName>
</protein>
<keyword evidence="3" id="KW-1185">Reference proteome</keyword>
<name>A0A0L6URE5_9BASI</name>
<proteinExistence type="predicted"/>
<dbReference type="AlphaFoldDB" id="A0A0L6URE5"/>
<feature type="domain" description="Retroviral polymerase SH3-like" evidence="1">
    <location>
        <begin position="1"/>
        <end position="40"/>
    </location>
</feature>
<sequence length="75" mass="9138">MLGYKNNFSSYWILKLESRKIVWVRNVKFDEYIFPGLEDKDSEELADSDFFNTKDRTLLFFTYMSMRKTTLRPHI</sequence>
<dbReference type="OrthoDB" id="7691805at2759"/>
<comment type="caution">
    <text evidence="2">The sequence shown here is derived from an EMBL/GenBank/DDBJ whole genome shotgun (WGS) entry which is preliminary data.</text>
</comment>
<dbReference type="Proteomes" id="UP000037035">
    <property type="component" value="Unassembled WGS sequence"/>
</dbReference>
<gene>
    <name evidence="2" type="ORF">VP01_4090g1</name>
</gene>